<protein>
    <submittedName>
        <fullName evidence="2">5'-nucleotidase</fullName>
    </submittedName>
</protein>
<accession>A0A7K1J5W1</accession>
<dbReference type="GO" id="GO:0000166">
    <property type="term" value="F:nucleotide binding"/>
    <property type="evidence" value="ECO:0007669"/>
    <property type="project" value="InterPro"/>
</dbReference>
<dbReference type="Pfam" id="PF06189">
    <property type="entry name" value="5-nucleotidase"/>
    <property type="match status" value="1"/>
</dbReference>
<organism evidence="2 3">
    <name type="scientific">Bifidobacterium canis</name>
    <dbReference type="NCBI Taxonomy" id="2610880"/>
    <lineage>
        <taxon>Bacteria</taxon>
        <taxon>Bacillati</taxon>
        <taxon>Actinomycetota</taxon>
        <taxon>Actinomycetes</taxon>
        <taxon>Bifidobacteriales</taxon>
        <taxon>Bifidobacteriaceae</taxon>
        <taxon>Bifidobacterium</taxon>
    </lineage>
</organism>
<proteinExistence type="predicted"/>
<feature type="region of interest" description="Disordered" evidence="1">
    <location>
        <begin position="1"/>
        <end position="22"/>
    </location>
</feature>
<dbReference type="InterPro" id="IPR010394">
    <property type="entry name" value="5-nucleotidase"/>
</dbReference>
<dbReference type="GO" id="GO:0009117">
    <property type="term" value="P:nucleotide metabolic process"/>
    <property type="evidence" value="ECO:0007669"/>
    <property type="project" value="InterPro"/>
</dbReference>
<evidence type="ECO:0000313" key="2">
    <source>
        <dbReference type="EMBL" id="MUH59941.1"/>
    </source>
</evidence>
<dbReference type="PANTHER" id="PTHR31367:SF5">
    <property type="entry name" value="CYTOSOLIC 5'-NUCLEOTIDASE 1A"/>
    <property type="match status" value="1"/>
</dbReference>
<dbReference type="AlphaFoldDB" id="A0A7K1J5W1"/>
<dbReference type="GO" id="GO:0000287">
    <property type="term" value="F:magnesium ion binding"/>
    <property type="evidence" value="ECO:0007669"/>
    <property type="project" value="InterPro"/>
</dbReference>
<comment type="caution">
    <text evidence="2">The sequence shown here is derived from an EMBL/GenBank/DDBJ whole genome shotgun (WGS) entry which is preliminary data.</text>
</comment>
<dbReference type="EMBL" id="WNLP01000006">
    <property type="protein sequence ID" value="MUH59941.1"/>
    <property type="molecule type" value="Genomic_DNA"/>
</dbReference>
<gene>
    <name evidence="2" type="ORF">GSD1FS_1284</name>
</gene>
<keyword evidence="3" id="KW-1185">Reference proteome</keyword>
<dbReference type="PANTHER" id="PTHR31367">
    <property type="entry name" value="CYTOSOLIC 5'-NUCLEOTIDASE 1 FAMILY MEMBER"/>
    <property type="match status" value="1"/>
</dbReference>
<reference evidence="2 3" key="1">
    <citation type="submission" date="2019-09" db="EMBL/GenBank/DDBJ databases">
        <title>Bifidobacterium canis sp. nov., isolated from the digestive tract of German Shepherd dog puppy.</title>
        <authorList>
            <person name="Bunesova V."/>
        </authorList>
    </citation>
    <scope>NUCLEOTIDE SEQUENCE [LARGE SCALE GENOMIC DNA]</scope>
    <source>
        <strain evidence="2 3">GSD1FS</strain>
    </source>
</reference>
<dbReference type="GO" id="GO:0005737">
    <property type="term" value="C:cytoplasm"/>
    <property type="evidence" value="ECO:0007669"/>
    <property type="project" value="InterPro"/>
</dbReference>
<sequence length="361" mass="39992">MHTNNGGGNSRTAAGSHWRGMVDSTPTASRKGLVMGKTLRNKALVIGVASSALFDLGESDTIFREQGVEAFEKYQSEHINEPFEPGVAFPFISKLLEFNTVFSNENEGVEVVVLSRNSPKTGLRVMNSIDHYHLDITRSVFRSGISPFEYMNAFNMSLFLSADEDDVKEAVAQGLPAGRVLPLTHEVQHAGESTNNDNELRVAFDFDGVLAGDSAEQTYIEAQQIDPEKAVEIYNDHENLLVDKPIEEGPLKHLLEGINTLQDAARAYQREHPDADTPNLRVSLVTARSGPAQKRAVNTLENWGLTVDDAFFLGGLDKAPFLNQLQPHIFFDDQSKNVNNYELDIPSVHIPFGIRNEQREA</sequence>
<evidence type="ECO:0000256" key="1">
    <source>
        <dbReference type="SAM" id="MobiDB-lite"/>
    </source>
</evidence>
<evidence type="ECO:0000313" key="3">
    <source>
        <dbReference type="Proteomes" id="UP000487882"/>
    </source>
</evidence>
<dbReference type="Proteomes" id="UP000487882">
    <property type="component" value="Unassembled WGS sequence"/>
</dbReference>
<dbReference type="GO" id="GO:0008253">
    <property type="term" value="F:5'-nucleotidase activity"/>
    <property type="evidence" value="ECO:0007669"/>
    <property type="project" value="InterPro"/>
</dbReference>
<name>A0A7K1J5W1_9BIFI</name>